<dbReference type="AlphaFoldDB" id="A0AAD4ZP10"/>
<evidence type="ECO:0000313" key="2">
    <source>
        <dbReference type="Proteomes" id="UP001054821"/>
    </source>
</evidence>
<sequence>MRTQEASRYEDASGWAWEPGGAKRSHVHEPDTMGFAAMEEEFVMPVVPKFGMNFKEKLMNIGRFGLNKEDLEEDRLKIEDDDFEVCEGSRGPCICFSEKVKDRLYSPWQNVIIIKLMGKAHAYNFLLTRLRQKWSMLKGPMSLIDLENNFYIVRFALEEDMRYVFSGGQVCFFWRTMANCCAIASYTKMEAMI</sequence>
<protein>
    <recommendedName>
        <fullName evidence="3">DUF4283 domain-containing protein</fullName>
    </recommendedName>
</protein>
<comment type="caution">
    <text evidence="1">The sequence shown here is derived from an EMBL/GenBank/DDBJ whole genome shotgun (WGS) entry which is preliminary data.</text>
</comment>
<evidence type="ECO:0008006" key="3">
    <source>
        <dbReference type="Google" id="ProtNLM"/>
    </source>
</evidence>
<dbReference type="EMBL" id="JAJFAZ020000001">
    <property type="protein sequence ID" value="KAI5351554.1"/>
    <property type="molecule type" value="Genomic_DNA"/>
</dbReference>
<evidence type="ECO:0000313" key="1">
    <source>
        <dbReference type="EMBL" id="KAI5351554.1"/>
    </source>
</evidence>
<organism evidence="1 2">
    <name type="scientific">Prunus dulcis</name>
    <name type="common">Almond</name>
    <name type="synonym">Amygdalus dulcis</name>
    <dbReference type="NCBI Taxonomy" id="3755"/>
    <lineage>
        <taxon>Eukaryota</taxon>
        <taxon>Viridiplantae</taxon>
        <taxon>Streptophyta</taxon>
        <taxon>Embryophyta</taxon>
        <taxon>Tracheophyta</taxon>
        <taxon>Spermatophyta</taxon>
        <taxon>Magnoliopsida</taxon>
        <taxon>eudicotyledons</taxon>
        <taxon>Gunneridae</taxon>
        <taxon>Pentapetalae</taxon>
        <taxon>rosids</taxon>
        <taxon>fabids</taxon>
        <taxon>Rosales</taxon>
        <taxon>Rosaceae</taxon>
        <taxon>Amygdaloideae</taxon>
        <taxon>Amygdaleae</taxon>
        <taxon>Prunus</taxon>
    </lineage>
</organism>
<gene>
    <name evidence="1" type="ORF">L3X38_004445</name>
</gene>
<name>A0AAD4ZP10_PRUDU</name>
<reference evidence="1 2" key="1">
    <citation type="journal article" date="2022" name="G3 (Bethesda)">
        <title>Whole-genome sequence and methylome profiling of the almond [Prunus dulcis (Mill.) D.A. Webb] cultivar 'Nonpareil'.</title>
        <authorList>
            <person name="D'Amico-Willman K.M."/>
            <person name="Ouma W.Z."/>
            <person name="Meulia T."/>
            <person name="Sideli G.M."/>
            <person name="Gradziel T.M."/>
            <person name="Fresnedo-Ramirez J."/>
        </authorList>
    </citation>
    <scope>NUCLEOTIDE SEQUENCE [LARGE SCALE GENOMIC DNA]</scope>
    <source>
        <strain evidence="1">Clone GOH B32 T37-40</strain>
    </source>
</reference>
<keyword evidence="2" id="KW-1185">Reference proteome</keyword>
<accession>A0AAD4ZP10</accession>
<proteinExistence type="predicted"/>
<dbReference type="Proteomes" id="UP001054821">
    <property type="component" value="Chromosome 1"/>
</dbReference>